<dbReference type="InterPro" id="IPR036097">
    <property type="entry name" value="HisK_dim/P_sf"/>
</dbReference>
<name>A0A147INF6_9SPHN</name>
<dbReference type="InterPro" id="IPR036890">
    <property type="entry name" value="HATPase_C_sf"/>
</dbReference>
<evidence type="ECO:0000256" key="5">
    <source>
        <dbReference type="ARBA" id="ARBA00022679"/>
    </source>
</evidence>
<dbReference type="SMART" id="SM00304">
    <property type="entry name" value="HAMP"/>
    <property type="match status" value="1"/>
</dbReference>
<dbReference type="PROSITE" id="PS50885">
    <property type="entry name" value="HAMP"/>
    <property type="match status" value="1"/>
</dbReference>
<dbReference type="PROSITE" id="PS50109">
    <property type="entry name" value="HIS_KIN"/>
    <property type="match status" value="1"/>
</dbReference>
<evidence type="ECO:0000256" key="1">
    <source>
        <dbReference type="ARBA" id="ARBA00000085"/>
    </source>
</evidence>
<dbReference type="SUPFAM" id="SSF55874">
    <property type="entry name" value="ATPase domain of HSP90 chaperone/DNA topoisomerase II/histidine kinase"/>
    <property type="match status" value="1"/>
</dbReference>
<dbReference type="GO" id="GO:0005886">
    <property type="term" value="C:plasma membrane"/>
    <property type="evidence" value="ECO:0007669"/>
    <property type="project" value="TreeGrafter"/>
</dbReference>
<dbReference type="PANTHER" id="PTHR45436:SF8">
    <property type="entry name" value="HISTIDINE KINASE"/>
    <property type="match status" value="1"/>
</dbReference>
<evidence type="ECO:0000256" key="3">
    <source>
        <dbReference type="ARBA" id="ARBA00012438"/>
    </source>
</evidence>
<keyword evidence="5" id="KW-0808">Transferase</keyword>
<evidence type="ECO:0000313" key="14">
    <source>
        <dbReference type="EMBL" id="KTT96603.1"/>
    </source>
</evidence>
<dbReference type="Proteomes" id="UP000073923">
    <property type="component" value="Unassembled WGS sequence"/>
</dbReference>
<sequence length="451" mass="48568">MKPRLTISARIALLSIILALVSNLALVGFIWKQTSADAVAALHREIVEQADALRAVWRTGALPALADAIKEAREPGDVSLVLAIFDPQGHRIAGYAPRHLAVPLADTPFRIAVLGRDGVWNAREAGYTLHPIGKDWLLVGRPLDLIEAQQVAIERALALAVFLSLMLGVGTGLVLARYVAGRLNTIVAVVDAAGEGDLTRRVRLVRDGRDGGDAFDRLAERLNAMLGKIEQLMAELRVVTDSLAHDLRSPLARLRTKTEQAVLIADPTQREAALGGLLVETDLIMRMLTMVIEISRSESVTRDRFTLASPVELVEEIGELYAPVAEEAGLRFLIEVEARPAPLPLHRELMSQALSNLIDNALKHGASGGEVTLRLRDGAEGIIFQVEDHGPGIAEADRAQALKRFGRLDTARTTPGAGLGMALIEAVARLHGGRFDLADNAPGLVARLVIP</sequence>
<dbReference type="Gene3D" id="3.30.565.10">
    <property type="entry name" value="Histidine kinase-like ATPase, C-terminal domain"/>
    <property type="match status" value="1"/>
</dbReference>
<dbReference type="InterPro" id="IPR004358">
    <property type="entry name" value="Sig_transdc_His_kin-like_C"/>
</dbReference>
<dbReference type="EMBL" id="LDTF01000082">
    <property type="protein sequence ID" value="KTT96603.1"/>
    <property type="molecule type" value="Genomic_DNA"/>
</dbReference>
<dbReference type="InterPro" id="IPR005467">
    <property type="entry name" value="His_kinase_dom"/>
</dbReference>
<keyword evidence="8 11" id="KW-1133">Transmembrane helix</keyword>
<evidence type="ECO:0000259" key="12">
    <source>
        <dbReference type="PROSITE" id="PS50109"/>
    </source>
</evidence>
<evidence type="ECO:0000256" key="11">
    <source>
        <dbReference type="SAM" id="Phobius"/>
    </source>
</evidence>
<comment type="catalytic activity">
    <reaction evidence="1">
        <text>ATP + protein L-histidine = ADP + protein N-phospho-L-histidine.</text>
        <dbReference type="EC" id="2.7.13.3"/>
    </reaction>
</comment>
<dbReference type="SUPFAM" id="SSF47384">
    <property type="entry name" value="Homodimeric domain of signal transducing histidine kinase"/>
    <property type="match status" value="1"/>
</dbReference>
<evidence type="ECO:0000259" key="13">
    <source>
        <dbReference type="PROSITE" id="PS50885"/>
    </source>
</evidence>
<dbReference type="Pfam" id="PF02518">
    <property type="entry name" value="HATPase_c"/>
    <property type="match status" value="1"/>
</dbReference>
<evidence type="ECO:0000256" key="7">
    <source>
        <dbReference type="ARBA" id="ARBA00022777"/>
    </source>
</evidence>
<dbReference type="AlphaFoldDB" id="A0A147INF6"/>
<keyword evidence="6 11" id="KW-0812">Transmembrane</keyword>
<keyword evidence="9" id="KW-0902">Two-component regulatory system</keyword>
<evidence type="ECO:0000256" key="4">
    <source>
        <dbReference type="ARBA" id="ARBA00022553"/>
    </source>
</evidence>
<evidence type="ECO:0000256" key="6">
    <source>
        <dbReference type="ARBA" id="ARBA00022692"/>
    </source>
</evidence>
<dbReference type="InterPro" id="IPR003660">
    <property type="entry name" value="HAMP_dom"/>
</dbReference>
<dbReference type="Gene3D" id="6.10.340.10">
    <property type="match status" value="1"/>
</dbReference>
<dbReference type="PATRIC" id="fig|172044.3.peg.3193"/>
<dbReference type="GO" id="GO:0000155">
    <property type="term" value="F:phosphorelay sensor kinase activity"/>
    <property type="evidence" value="ECO:0007669"/>
    <property type="project" value="InterPro"/>
</dbReference>
<dbReference type="EC" id="2.7.13.3" evidence="3"/>
<protein>
    <recommendedName>
        <fullName evidence="3">histidine kinase</fullName>
        <ecNumber evidence="3">2.7.13.3</ecNumber>
    </recommendedName>
</protein>
<dbReference type="CDD" id="cd00075">
    <property type="entry name" value="HATPase"/>
    <property type="match status" value="1"/>
</dbReference>
<feature type="transmembrane region" description="Helical" evidence="11">
    <location>
        <begin position="156"/>
        <end position="176"/>
    </location>
</feature>
<dbReference type="PRINTS" id="PR00344">
    <property type="entry name" value="BCTRLSENSOR"/>
</dbReference>
<dbReference type="InterPro" id="IPR003661">
    <property type="entry name" value="HisK_dim/P_dom"/>
</dbReference>
<evidence type="ECO:0000256" key="9">
    <source>
        <dbReference type="ARBA" id="ARBA00023012"/>
    </source>
</evidence>
<comment type="subcellular location">
    <subcellularLocation>
        <location evidence="2">Membrane</location>
    </subcellularLocation>
</comment>
<keyword evidence="10 11" id="KW-0472">Membrane</keyword>
<keyword evidence="7" id="KW-0418">Kinase</keyword>
<evidence type="ECO:0000313" key="15">
    <source>
        <dbReference type="Proteomes" id="UP000073923"/>
    </source>
</evidence>
<proteinExistence type="predicted"/>
<dbReference type="PANTHER" id="PTHR45436">
    <property type="entry name" value="SENSOR HISTIDINE KINASE YKOH"/>
    <property type="match status" value="1"/>
</dbReference>
<accession>A0A147INF6</accession>
<feature type="transmembrane region" description="Helical" evidence="11">
    <location>
        <begin position="12"/>
        <end position="31"/>
    </location>
</feature>
<evidence type="ECO:0000256" key="2">
    <source>
        <dbReference type="ARBA" id="ARBA00004370"/>
    </source>
</evidence>
<dbReference type="SMART" id="SM00388">
    <property type="entry name" value="HisKA"/>
    <property type="match status" value="1"/>
</dbReference>
<evidence type="ECO:0000256" key="10">
    <source>
        <dbReference type="ARBA" id="ARBA00023136"/>
    </source>
</evidence>
<feature type="domain" description="Histidine kinase" evidence="12">
    <location>
        <begin position="242"/>
        <end position="451"/>
    </location>
</feature>
<reference evidence="14 15" key="1">
    <citation type="journal article" date="2016" name="Front. Microbiol.">
        <title>Genomic Resource of Rice Seed Associated Bacteria.</title>
        <authorList>
            <person name="Midha S."/>
            <person name="Bansal K."/>
            <person name="Sharma S."/>
            <person name="Kumar N."/>
            <person name="Patil P.P."/>
            <person name="Chaudhry V."/>
            <person name="Patil P.B."/>
        </authorList>
    </citation>
    <scope>NUCLEOTIDE SEQUENCE [LARGE SCALE GENOMIC DNA]</scope>
    <source>
        <strain evidence="14 15">NS355</strain>
    </source>
</reference>
<feature type="domain" description="HAMP" evidence="13">
    <location>
        <begin position="177"/>
        <end position="234"/>
    </location>
</feature>
<dbReference type="OrthoDB" id="9815202at2"/>
<dbReference type="InterPro" id="IPR003594">
    <property type="entry name" value="HATPase_dom"/>
</dbReference>
<dbReference type="SMART" id="SM00387">
    <property type="entry name" value="HATPase_c"/>
    <property type="match status" value="1"/>
</dbReference>
<organism evidence="14 15">
    <name type="scientific">Sphingomonas yabuuchiae</name>
    <dbReference type="NCBI Taxonomy" id="172044"/>
    <lineage>
        <taxon>Bacteria</taxon>
        <taxon>Pseudomonadati</taxon>
        <taxon>Pseudomonadota</taxon>
        <taxon>Alphaproteobacteria</taxon>
        <taxon>Sphingomonadales</taxon>
        <taxon>Sphingomonadaceae</taxon>
        <taxon>Sphingomonas</taxon>
    </lineage>
</organism>
<dbReference type="RefSeq" id="WP_058746270.1">
    <property type="nucleotide sequence ID" value="NZ_LDTF01000082.1"/>
</dbReference>
<evidence type="ECO:0000256" key="8">
    <source>
        <dbReference type="ARBA" id="ARBA00022989"/>
    </source>
</evidence>
<keyword evidence="4" id="KW-0597">Phosphoprotein</keyword>
<comment type="caution">
    <text evidence="14">The sequence shown here is derived from an EMBL/GenBank/DDBJ whole genome shotgun (WGS) entry which is preliminary data.</text>
</comment>
<gene>
    <name evidence="14" type="ORF">NS355_14050</name>
</gene>
<dbReference type="InterPro" id="IPR050428">
    <property type="entry name" value="TCS_sensor_his_kinase"/>
</dbReference>